<sequence>MKVMIGSVILLLMIGLGVWLMLSPLFEKIGNGARKIKKTLEDDQDDD</sequence>
<evidence type="ECO:0000256" key="1">
    <source>
        <dbReference type="SAM" id="Phobius"/>
    </source>
</evidence>
<organism evidence="2 3">
    <name type="scientific">Bacillus changyiensis</name>
    <dbReference type="NCBI Taxonomy" id="3004103"/>
    <lineage>
        <taxon>Bacteria</taxon>
        <taxon>Bacillati</taxon>
        <taxon>Bacillota</taxon>
        <taxon>Bacilli</taxon>
        <taxon>Bacillales</taxon>
        <taxon>Bacillaceae</taxon>
        <taxon>Bacillus</taxon>
    </lineage>
</organism>
<dbReference type="EMBL" id="JAQKAB010000011">
    <property type="protein sequence ID" value="MDA7027893.1"/>
    <property type="molecule type" value="Genomic_DNA"/>
</dbReference>
<keyword evidence="1" id="KW-0472">Membrane</keyword>
<accession>A0ABT4X6P2</accession>
<name>A0ABT4X6P2_9BACI</name>
<proteinExistence type="predicted"/>
<keyword evidence="1" id="KW-1133">Transmembrane helix</keyword>
<evidence type="ECO:0000313" key="3">
    <source>
        <dbReference type="Proteomes" id="UP001211894"/>
    </source>
</evidence>
<gene>
    <name evidence="2" type="ORF">PJ311_15055</name>
</gene>
<keyword evidence="1" id="KW-0812">Transmembrane</keyword>
<dbReference type="Proteomes" id="UP001211894">
    <property type="component" value="Unassembled WGS sequence"/>
</dbReference>
<feature type="transmembrane region" description="Helical" evidence="1">
    <location>
        <begin position="6"/>
        <end position="26"/>
    </location>
</feature>
<comment type="caution">
    <text evidence="2">The sequence shown here is derived from an EMBL/GenBank/DDBJ whole genome shotgun (WGS) entry which is preliminary data.</text>
</comment>
<keyword evidence="3" id="KW-1185">Reference proteome</keyword>
<reference evidence="2 3" key="1">
    <citation type="submission" date="2023-01" db="EMBL/GenBank/DDBJ databases">
        <title>Bacillus changyiensis sp. nov., isolated from a coastal deposit.</title>
        <authorList>
            <person name="Xiao G."/>
            <person name="Lai Q."/>
            <person name="Hu Z."/>
            <person name="Shao Z."/>
        </authorList>
    </citation>
    <scope>NUCLEOTIDE SEQUENCE [LARGE SCALE GENOMIC DNA]</scope>
    <source>
        <strain evidence="2 3">CLL-7-23</strain>
    </source>
</reference>
<evidence type="ECO:0000313" key="2">
    <source>
        <dbReference type="EMBL" id="MDA7027893.1"/>
    </source>
</evidence>
<dbReference type="RefSeq" id="WP_271341830.1">
    <property type="nucleotide sequence ID" value="NZ_JAQKAB010000011.1"/>
</dbReference>
<protein>
    <submittedName>
        <fullName evidence="2">Uncharacterized protein</fullName>
    </submittedName>
</protein>